<feature type="domain" description="Reverse transcriptase" evidence="1">
    <location>
        <begin position="1"/>
        <end position="184"/>
    </location>
</feature>
<dbReference type="EMBL" id="SMMG02000007">
    <property type="protein sequence ID" value="KAA3467246.1"/>
    <property type="molecule type" value="Genomic_DNA"/>
</dbReference>
<name>A0A5B6VE27_9ROSI</name>
<comment type="caution">
    <text evidence="2">The sequence shown here is derived from an EMBL/GenBank/DDBJ whole genome shotgun (WGS) entry which is preliminary data.</text>
</comment>
<keyword evidence="3" id="KW-1185">Reference proteome</keyword>
<dbReference type="AlphaFoldDB" id="A0A5B6VE27"/>
<dbReference type="InterPro" id="IPR043502">
    <property type="entry name" value="DNA/RNA_pol_sf"/>
</dbReference>
<dbReference type="InterPro" id="IPR000477">
    <property type="entry name" value="RT_dom"/>
</dbReference>
<gene>
    <name evidence="2" type="ORF">EPI10_002271</name>
</gene>
<dbReference type="OrthoDB" id="1936608at2759"/>
<organism evidence="2 3">
    <name type="scientific">Gossypium australe</name>
    <dbReference type="NCBI Taxonomy" id="47621"/>
    <lineage>
        <taxon>Eukaryota</taxon>
        <taxon>Viridiplantae</taxon>
        <taxon>Streptophyta</taxon>
        <taxon>Embryophyta</taxon>
        <taxon>Tracheophyta</taxon>
        <taxon>Spermatophyta</taxon>
        <taxon>Magnoliopsida</taxon>
        <taxon>eudicotyledons</taxon>
        <taxon>Gunneridae</taxon>
        <taxon>Pentapetalae</taxon>
        <taxon>rosids</taxon>
        <taxon>malvids</taxon>
        <taxon>Malvales</taxon>
        <taxon>Malvaceae</taxon>
        <taxon>Malvoideae</taxon>
        <taxon>Gossypium</taxon>
    </lineage>
</organism>
<dbReference type="Pfam" id="PF00078">
    <property type="entry name" value="RVT_1"/>
    <property type="match status" value="1"/>
</dbReference>
<accession>A0A5B6VE27</accession>
<protein>
    <submittedName>
        <fullName evidence="2">Reverse transcriptase</fullName>
    </submittedName>
</protein>
<dbReference type="Proteomes" id="UP000325315">
    <property type="component" value="Unassembled WGS sequence"/>
</dbReference>
<evidence type="ECO:0000259" key="1">
    <source>
        <dbReference type="PROSITE" id="PS50878"/>
    </source>
</evidence>
<evidence type="ECO:0000313" key="2">
    <source>
        <dbReference type="EMBL" id="KAA3467246.1"/>
    </source>
</evidence>
<dbReference type="SUPFAM" id="SSF56672">
    <property type="entry name" value="DNA/RNA polymerases"/>
    <property type="match status" value="1"/>
</dbReference>
<keyword evidence="2" id="KW-0695">RNA-directed DNA polymerase</keyword>
<dbReference type="PROSITE" id="PS50878">
    <property type="entry name" value="RT_POL"/>
    <property type="match status" value="1"/>
</dbReference>
<proteinExistence type="predicted"/>
<keyword evidence="2" id="KW-0808">Transferase</keyword>
<reference evidence="3" key="1">
    <citation type="journal article" date="2019" name="Plant Biotechnol. J.">
        <title>Genome sequencing of the Australian wild diploid species Gossypium australe highlights disease resistance and delayed gland morphogenesis.</title>
        <authorList>
            <person name="Cai Y."/>
            <person name="Cai X."/>
            <person name="Wang Q."/>
            <person name="Wang P."/>
            <person name="Zhang Y."/>
            <person name="Cai C."/>
            <person name="Xu Y."/>
            <person name="Wang K."/>
            <person name="Zhou Z."/>
            <person name="Wang C."/>
            <person name="Geng S."/>
            <person name="Li B."/>
            <person name="Dong Q."/>
            <person name="Hou Y."/>
            <person name="Wang H."/>
            <person name="Ai P."/>
            <person name="Liu Z."/>
            <person name="Yi F."/>
            <person name="Sun M."/>
            <person name="An G."/>
            <person name="Cheng J."/>
            <person name="Zhang Y."/>
            <person name="Shi Q."/>
            <person name="Xie Y."/>
            <person name="Shi X."/>
            <person name="Chang Y."/>
            <person name="Huang F."/>
            <person name="Chen Y."/>
            <person name="Hong S."/>
            <person name="Mi L."/>
            <person name="Sun Q."/>
            <person name="Zhang L."/>
            <person name="Zhou B."/>
            <person name="Peng R."/>
            <person name="Zhang X."/>
            <person name="Liu F."/>
        </authorList>
    </citation>
    <scope>NUCLEOTIDE SEQUENCE [LARGE SCALE GENOMIC DNA]</scope>
    <source>
        <strain evidence="3">cv. PA1801</strain>
    </source>
</reference>
<dbReference type="GO" id="GO:0003964">
    <property type="term" value="F:RNA-directed DNA polymerase activity"/>
    <property type="evidence" value="ECO:0007669"/>
    <property type="project" value="UniProtKB-KW"/>
</dbReference>
<evidence type="ECO:0000313" key="3">
    <source>
        <dbReference type="Proteomes" id="UP000325315"/>
    </source>
</evidence>
<dbReference type="PANTHER" id="PTHR33116:SF86">
    <property type="entry name" value="REVERSE TRANSCRIPTASE DOMAIN-CONTAINING PROTEIN"/>
    <property type="match status" value="1"/>
</dbReference>
<dbReference type="PANTHER" id="PTHR33116">
    <property type="entry name" value="REVERSE TRANSCRIPTASE ZINC-BINDING DOMAIN-CONTAINING PROTEIN-RELATED-RELATED"/>
    <property type="match status" value="1"/>
</dbReference>
<sequence length="533" mass="62067">MVVNRFQKKRGSTGNFALKLDISKAYDRVEWDFIESMRKMQGFCNRWIKLVMKCVQTVTYSVVINGIQGAEYKPARGIRQGDPLSLYLFIIYAEGFSKLLNKAKRERQIKWAKVGRRELAITHLFFADDSILFGKATMDVAMSMKAVSLIYFSKNIQDNIKRQIGVVLGVQISNNPKKYLGLPTIVGRRKKGAFIELKDSSKNQRIGVFAICPLGSKNVRGYGFRDLTMFNTALLAKHGWRLFTQPNCLFASAMKLKYYPHDNFLNARLGAYPSFTWRSIWNTRSLLEEGTDWRIENGEPTNIWNDAWLPIPNDGRVKSQNININYSKVADLINKDSFSWNYEAIWSLLKEKQVEAVLSIPLPDVLVWRWDESGEYTVRPYTYRIILQTKSPIKNILQDLESPDPKLRNDDACPVYLIEEETVEHLFRDCEFTKQVLQEVGLDTSQSNARHIWKQWSAFFFHMNNAKACTIIAITIWAIWYNRNRIYHEGKKERVQEVAGFIKAYLRELEQVKSSRETRLIPREMFWRPPMEG</sequence>
<keyword evidence="2" id="KW-0548">Nucleotidyltransferase</keyword>